<dbReference type="InterPro" id="IPR013785">
    <property type="entry name" value="Aldolase_TIM"/>
</dbReference>
<evidence type="ECO:0000259" key="8">
    <source>
        <dbReference type="PROSITE" id="PS51918"/>
    </source>
</evidence>
<dbReference type="SFLD" id="SFLDG01067">
    <property type="entry name" value="SPASM/twitch_domain_containing"/>
    <property type="match status" value="1"/>
</dbReference>
<reference evidence="10" key="1">
    <citation type="journal article" date="2019" name="Int. J. Syst. Evol. Microbiol.">
        <title>The Global Catalogue of Microorganisms (GCM) 10K type strain sequencing project: providing services to taxonomists for standard genome sequencing and annotation.</title>
        <authorList>
            <consortium name="The Broad Institute Genomics Platform"/>
            <consortium name="The Broad Institute Genome Sequencing Center for Infectious Disease"/>
            <person name="Wu L."/>
            <person name="Ma J."/>
        </authorList>
    </citation>
    <scope>NUCLEOTIDE SEQUENCE [LARGE SCALE GENOMIC DNA]</scope>
    <source>
        <strain evidence="10">CGMCC 1.6774</strain>
    </source>
</reference>
<comment type="caution">
    <text evidence="9">The sequence shown here is derived from an EMBL/GenBank/DDBJ whole genome shotgun (WGS) entry which is preliminary data.</text>
</comment>
<dbReference type="EMBL" id="JBHUIW010000004">
    <property type="protein sequence ID" value="MFD2181679.1"/>
    <property type="molecule type" value="Genomic_DNA"/>
</dbReference>
<dbReference type="SUPFAM" id="SSF102114">
    <property type="entry name" value="Radical SAM enzymes"/>
    <property type="match status" value="1"/>
</dbReference>
<dbReference type="PANTHER" id="PTHR43273">
    <property type="entry name" value="ANAEROBIC SULFATASE-MATURATING ENZYME HOMOLOG ASLB-RELATED"/>
    <property type="match status" value="1"/>
</dbReference>
<evidence type="ECO:0000256" key="4">
    <source>
        <dbReference type="ARBA" id="ARBA00022723"/>
    </source>
</evidence>
<dbReference type="Pfam" id="PF13186">
    <property type="entry name" value="SPASM"/>
    <property type="match status" value="1"/>
</dbReference>
<keyword evidence="10" id="KW-1185">Reference proteome</keyword>
<gene>
    <name evidence="9" type="ORF">ACFSOX_05895</name>
</gene>
<evidence type="ECO:0000313" key="9">
    <source>
        <dbReference type="EMBL" id="MFD2181679.1"/>
    </source>
</evidence>
<dbReference type="CDD" id="cd01335">
    <property type="entry name" value="Radical_SAM"/>
    <property type="match status" value="1"/>
</dbReference>
<evidence type="ECO:0000256" key="5">
    <source>
        <dbReference type="ARBA" id="ARBA00023004"/>
    </source>
</evidence>
<comment type="similarity">
    <text evidence="7">Belongs to the radical SAM superfamily. Anaerobic sulfatase-maturating enzyme family.</text>
</comment>
<evidence type="ECO:0000256" key="1">
    <source>
        <dbReference type="ARBA" id="ARBA00001966"/>
    </source>
</evidence>
<organism evidence="9 10">
    <name type="scientific">Rhodoplanes azumiensis</name>
    <dbReference type="NCBI Taxonomy" id="1897628"/>
    <lineage>
        <taxon>Bacteria</taxon>
        <taxon>Pseudomonadati</taxon>
        <taxon>Pseudomonadota</taxon>
        <taxon>Alphaproteobacteria</taxon>
        <taxon>Hyphomicrobiales</taxon>
        <taxon>Nitrobacteraceae</taxon>
        <taxon>Rhodoplanes</taxon>
    </lineage>
</organism>
<evidence type="ECO:0000256" key="7">
    <source>
        <dbReference type="ARBA" id="ARBA00023601"/>
    </source>
</evidence>
<dbReference type="RefSeq" id="WP_378476863.1">
    <property type="nucleotide sequence ID" value="NZ_JBHUIW010000004.1"/>
</dbReference>
<evidence type="ECO:0000256" key="3">
    <source>
        <dbReference type="ARBA" id="ARBA00022691"/>
    </source>
</evidence>
<proteinExistence type="inferred from homology"/>
<comment type="cofactor">
    <cofactor evidence="1">
        <name>[4Fe-4S] cluster</name>
        <dbReference type="ChEBI" id="CHEBI:49883"/>
    </cofactor>
</comment>
<dbReference type="InterPro" id="IPR023867">
    <property type="entry name" value="Sulphatase_maturase_rSAM"/>
</dbReference>
<accession>A0ABW5AFM5</accession>
<protein>
    <submittedName>
        <fullName evidence="9">Anaerobic sulfatase maturase</fullName>
    </submittedName>
</protein>
<keyword evidence="3" id="KW-0949">S-adenosyl-L-methionine</keyword>
<dbReference type="PROSITE" id="PS51918">
    <property type="entry name" value="RADICAL_SAM"/>
    <property type="match status" value="1"/>
</dbReference>
<dbReference type="SFLD" id="SFLDF00285">
    <property type="entry name" value="anaerobic_Ser-type_sulfatase-m"/>
    <property type="match status" value="1"/>
</dbReference>
<evidence type="ECO:0000313" key="10">
    <source>
        <dbReference type="Proteomes" id="UP001597314"/>
    </source>
</evidence>
<evidence type="ECO:0000256" key="2">
    <source>
        <dbReference type="ARBA" id="ARBA00022485"/>
    </source>
</evidence>
<keyword evidence="2" id="KW-0004">4Fe-4S</keyword>
<dbReference type="InterPro" id="IPR047207">
    <property type="entry name" value="SPASM_anSME"/>
</dbReference>
<keyword evidence="4" id="KW-0479">Metal-binding</keyword>
<dbReference type="InterPro" id="IPR034491">
    <property type="entry name" value="Anaerob_Ser_sulfatase-maturase"/>
</dbReference>
<keyword evidence="5" id="KW-0408">Iron</keyword>
<dbReference type="Pfam" id="PF04055">
    <property type="entry name" value="Radical_SAM"/>
    <property type="match status" value="1"/>
</dbReference>
<dbReference type="InterPro" id="IPR058240">
    <property type="entry name" value="rSAM_sf"/>
</dbReference>
<dbReference type="NCBIfam" id="TIGR03942">
    <property type="entry name" value="sulfatase_rSAM"/>
    <property type="match status" value="1"/>
</dbReference>
<dbReference type="Proteomes" id="UP001597314">
    <property type="component" value="Unassembled WGS sequence"/>
</dbReference>
<dbReference type="SFLD" id="SFLDG01386">
    <property type="entry name" value="main_SPASM_domain-containing"/>
    <property type="match status" value="1"/>
</dbReference>
<dbReference type="SFLD" id="SFLDG01072">
    <property type="entry name" value="dehydrogenase_like"/>
    <property type="match status" value="1"/>
</dbReference>
<dbReference type="Gene3D" id="3.20.20.70">
    <property type="entry name" value="Aldolase class I"/>
    <property type="match status" value="1"/>
</dbReference>
<dbReference type="NCBIfam" id="TIGR04085">
    <property type="entry name" value="rSAM_more_4Fe4S"/>
    <property type="match status" value="1"/>
</dbReference>
<dbReference type="InterPro" id="IPR007197">
    <property type="entry name" value="rSAM"/>
</dbReference>
<feature type="domain" description="Radical SAM core" evidence="8">
    <location>
        <begin position="16"/>
        <end position="254"/>
    </location>
</feature>
<dbReference type="InterPro" id="IPR023885">
    <property type="entry name" value="4Fe4S-binding_SPASM_dom"/>
</dbReference>
<sequence length="438" mass="48297">MSLVPDKYDAPRKLAATGERNFHAMAKPAGARCNLDCTYCFYLSKETLPGGPAAGRAGADGLGAGDMNADTLERFVRQYIAGVTGPEVIFSWQGGEPTLRGLAFFEEVVALQKKHARPGQRIENDLQTNGVLIDEAWARFLKDNRFLVGLSIDGPRALHDPFRVNKGGAPTFDKVMNAAALLRRFGVPFNALVSVHRGNAKKPLDVYRFLRRELGVTVIQLVPIVEPRGFETTAPQAHDSARAPLLGSPQARPEHADSIVTDWSVDPDDWGSFLSRVFDEWRRKDLGTALVTHFETLVARRLGLPAQICIYAETCGKAVVVEHDGSVFSCDHYVYPEHRLGNLHEATLADLVFSRAQVMFGYAKSDRLPAYCRGCEALADCWGECPRNRLIRTPDGEPGLNYLCAGLKRFFRHAGPVADEIAADLRPRTPAFAPRRDA</sequence>
<keyword evidence="6" id="KW-0411">Iron-sulfur</keyword>
<dbReference type="PANTHER" id="PTHR43273:SF3">
    <property type="entry name" value="ANAEROBIC SULFATASE-MATURATING ENZYME HOMOLOG ASLB-RELATED"/>
    <property type="match status" value="1"/>
</dbReference>
<name>A0ABW5AFM5_9BRAD</name>
<dbReference type="SFLD" id="SFLDS00029">
    <property type="entry name" value="Radical_SAM"/>
    <property type="match status" value="1"/>
</dbReference>
<evidence type="ECO:0000256" key="6">
    <source>
        <dbReference type="ARBA" id="ARBA00023014"/>
    </source>
</evidence>
<dbReference type="CDD" id="cd21120">
    <property type="entry name" value="SPASM_anSME"/>
    <property type="match status" value="1"/>
</dbReference>